<gene>
    <name evidence="6" type="ORF">SH1V18_27620</name>
</gene>
<keyword evidence="7" id="KW-1185">Reference proteome</keyword>
<dbReference type="GO" id="GO:0004386">
    <property type="term" value="F:helicase activity"/>
    <property type="evidence" value="ECO:0007669"/>
    <property type="project" value="UniProtKB-KW"/>
</dbReference>
<dbReference type="GO" id="GO:0008270">
    <property type="term" value="F:zinc ion binding"/>
    <property type="evidence" value="ECO:0007669"/>
    <property type="project" value="UniProtKB-KW"/>
</dbReference>
<dbReference type="SMART" id="SM00487">
    <property type="entry name" value="DEXDc"/>
    <property type="match status" value="1"/>
</dbReference>
<dbReference type="InterPro" id="IPR013663">
    <property type="entry name" value="Helicase_SWF/SNF/SWI_bac"/>
</dbReference>
<sequence>MIQFSLDDIRRLCNERTFMKGVKYYNKGHVQDINFYTDFFDIKVKGSDLYKVLLEFDHNTGKINYMECDCKAFQKYYGACKHIVASLLTILYRQDEFNKNYITNSYDNVIENFSKAIIGQTTKKIKKIPVNIEITFFPVNIYNNYYSSSYNLRIGEKRLYTLRNFLEFYKKYKSGGSLTFGKEFIFNTDHHYFNNADKEFIDILGDYFETEKFISRDTVYKNDYTGYKNNIALPETYINKTLSILENKNFNINYNDIIYRNCNIIDNDINMEFQVKKSNNVFTITVKNNGKFFRLTRDCKYVFYNNNIYKLSPEKQELFHVIDKTFNNKTKSIELSFNYKHKFVSTILPVLKELGTVTMDKEISEKLYTGEFSCEIYLDKYYDTVKGTIDFIYGDYKIGIIPKNKPDLPKDIILVQDIKREARILNLLRESSCIKLDENDFFTIEDETSLYDFIYYYLPRLQQLATVYYSESFKNIHIKEDFNMQGGIRLSQDSNMLEISFNIDGIDEEELVSIIKSLKEKKRYYKLKNGGFLPLDNQETKNISNIINELNLSSKDFKNKVIEIPKYRAFYLDTLLKEKKVNVLRRHEGFNKLVNDIINPVDKEFSPPKELENILRDYQKYGFIWLKSLSYYGFGGILADDMGLGKTLQSIALIKSTETKNPSLVIAPTSLVYNWADEINKFAPDLKVLILTGNKKEREKLFVDIDENDVVITSYGLLKRDIEDYSNYLFEYCFIDEAQHIKNPNSLNAKSVKLIPSKVRFALTGTPIENSLIELWSIFDFILPGYLLSNRKFTSNYERPIIKNNDQEALKKLNNQINPFILRRLKTDVLTELPPKIETKISTDLTDNQKKIYLAYLQKTKKEIVEEITLNGFNKSKMKILAALTRLRQICCHPGTFIEDYKGDSGKLQLLLELVTDAVESGHRMLIFSSFTSMLAIIKNLLDANGITNYYLDGSTKSENRRDLVKDFNDGDTSAFLISLKAGGTGLNLTGADMVIHYDPWWNPAVEEQATDRAYRIGQDKSVQVFKLITAGTIEERIYQLQQKKKSMIDSIIKPGETMLTKLSEDEIKGLFDI</sequence>
<evidence type="ECO:0000256" key="1">
    <source>
        <dbReference type="ARBA" id="ARBA00022801"/>
    </source>
</evidence>
<dbReference type="PROSITE" id="PS51192">
    <property type="entry name" value="HELICASE_ATP_BIND_1"/>
    <property type="match status" value="1"/>
</dbReference>
<dbReference type="FunFam" id="3.40.50.10810:FF:000054">
    <property type="entry name" value="Helicase, Snf2 family"/>
    <property type="match status" value="1"/>
</dbReference>
<dbReference type="SMART" id="SM00490">
    <property type="entry name" value="HELICc"/>
    <property type="match status" value="1"/>
</dbReference>
<dbReference type="GO" id="GO:0016787">
    <property type="term" value="F:hydrolase activity"/>
    <property type="evidence" value="ECO:0007669"/>
    <property type="project" value="UniProtKB-KW"/>
</dbReference>
<dbReference type="GO" id="GO:0005524">
    <property type="term" value="F:ATP binding"/>
    <property type="evidence" value="ECO:0007669"/>
    <property type="project" value="InterPro"/>
</dbReference>
<dbReference type="PROSITE" id="PS51194">
    <property type="entry name" value="HELICASE_CTER"/>
    <property type="match status" value="1"/>
</dbReference>
<dbReference type="Proteomes" id="UP001144256">
    <property type="component" value="Unassembled WGS sequence"/>
</dbReference>
<dbReference type="AlphaFoldDB" id="A0A9W5YB77"/>
<evidence type="ECO:0000256" key="2">
    <source>
        <dbReference type="PROSITE-ProRule" id="PRU00325"/>
    </source>
</evidence>
<dbReference type="Pfam" id="PF04434">
    <property type="entry name" value="SWIM"/>
    <property type="match status" value="1"/>
</dbReference>
<dbReference type="InterPro" id="IPR027417">
    <property type="entry name" value="P-loop_NTPase"/>
</dbReference>
<dbReference type="CDD" id="cd18012">
    <property type="entry name" value="DEXQc_arch_SWI2_SNF2"/>
    <property type="match status" value="1"/>
</dbReference>
<dbReference type="Gene3D" id="3.40.50.300">
    <property type="entry name" value="P-loop containing nucleotide triphosphate hydrolases"/>
    <property type="match status" value="1"/>
</dbReference>
<feature type="domain" description="Helicase C-terminal" evidence="5">
    <location>
        <begin position="911"/>
        <end position="1064"/>
    </location>
</feature>
<keyword evidence="2" id="KW-0479">Metal-binding</keyword>
<keyword evidence="6" id="KW-0547">Nucleotide-binding</keyword>
<dbReference type="InterPro" id="IPR007527">
    <property type="entry name" value="Znf_SWIM"/>
</dbReference>
<protein>
    <submittedName>
        <fullName evidence="6">Helicase</fullName>
    </submittedName>
</protein>
<evidence type="ECO:0000259" key="5">
    <source>
        <dbReference type="PROSITE" id="PS51194"/>
    </source>
</evidence>
<dbReference type="PANTHER" id="PTHR10799">
    <property type="entry name" value="SNF2/RAD54 HELICASE FAMILY"/>
    <property type="match status" value="1"/>
</dbReference>
<accession>A0A9W5YB77</accession>
<dbReference type="Pfam" id="PF08455">
    <property type="entry name" value="SNF2_assoc"/>
    <property type="match status" value="1"/>
</dbReference>
<dbReference type="InterPro" id="IPR001650">
    <property type="entry name" value="Helicase_C-like"/>
</dbReference>
<dbReference type="InterPro" id="IPR038718">
    <property type="entry name" value="SNF2-like_sf"/>
</dbReference>
<dbReference type="CDD" id="cd18793">
    <property type="entry name" value="SF2_C_SNF"/>
    <property type="match status" value="1"/>
</dbReference>
<dbReference type="FunFam" id="3.40.50.300:FF:000533">
    <property type="entry name" value="Helicase, Snf2 family"/>
    <property type="match status" value="1"/>
</dbReference>
<keyword evidence="6" id="KW-0347">Helicase</keyword>
<evidence type="ECO:0000313" key="7">
    <source>
        <dbReference type="Proteomes" id="UP001144256"/>
    </source>
</evidence>
<keyword evidence="1" id="KW-0378">Hydrolase</keyword>
<dbReference type="Pfam" id="PF00176">
    <property type="entry name" value="SNF2-rel_dom"/>
    <property type="match status" value="1"/>
</dbReference>
<evidence type="ECO:0000259" key="4">
    <source>
        <dbReference type="PROSITE" id="PS51192"/>
    </source>
</evidence>
<organism evidence="6 7">
    <name type="scientific">Vallitalea longa</name>
    <dbReference type="NCBI Taxonomy" id="2936439"/>
    <lineage>
        <taxon>Bacteria</taxon>
        <taxon>Bacillati</taxon>
        <taxon>Bacillota</taxon>
        <taxon>Clostridia</taxon>
        <taxon>Lachnospirales</taxon>
        <taxon>Vallitaleaceae</taxon>
        <taxon>Vallitalea</taxon>
    </lineage>
</organism>
<dbReference type="InterPro" id="IPR014001">
    <property type="entry name" value="Helicase_ATP-bd"/>
</dbReference>
<comment type="caution">
    <text evidence="6">The sequence shown here is derived from an EMBL/GenBank/DDBJ whole genome shotgun (WGS) entry which is preliminary data.</text>
</comment>
<keyword evidence="6" id="KW-0067">ATP-binding</keyword>
<dbReference type="InterPro" id="IPR049730">
    <property type="entry name" value="SNF2/RAD54-like_C"/>
</dbReference>
<reference evidence="6" key="1">
    <citation type="submission" date="2022-06" db="EMBL/GenBank/DDBJ databases">
        <title>Vallitalea longa sp. nov., an anaerobic bacterium isolated from marine sediment.</title>
        <authorList>
            <person name="Hirano S."/>
            <person name="Terahara T."/>
            <person name="Mori K."/>
            <person name="Hamada M."/>
            <person name="Matsumoto R."/>
            <person name="Kobayashi T."/>
        </authorList>
    </citation>
    <scope>NUCLEOTIDE SEQUENCE</scope>
    <source>
        <strain evidence="6">SH18-1</strain>
    </source>
</reference>
<dbReference type="PROSITE" id="PS50966">
    <property type="entry name" value="ZF_SWIM"/>
    <property type="match status" value="1"/>
</dbReference>
<evidence type="ECO:0000259" key="3">
    <source>
        <dbReference type="PROSITE" id="PS50966"/>
    </source>
</evidence>
<evidence type="ECO:0000313" key="6">
    <source>
        <dbReference type="EMBL" id="GKX30282.1"/>
    </source>
</evidence>
<feature type="domain" description="SWIM-type" evidence="3">
    <location>
        <begin position="50"/>
        <end position="91"/>
    </location>
</feature>
<dbReference type="RefSeq" id="WP_281816314.1">
    <property type="nucleotide sequence ID" value="NZ_BRLB01000008.1"/>
</dbReference>
<name>A0A9W5YB77_9FIRM</name>
<proteinExistence type="predicted"/>
<dbReference type="InterPro" id="IPR000330">
    <property type="entry name" value="SNF2_N"/>
</dbReference>
<dbReference type="SUPFAM" id="SSF52540">
    <property type="entry name" value="P-loop containing nucleoside triphosphate hydrolases"/>
    <property type="match status" value="2"/>
</dbReference>
<feature type="domain" description="Helicase ATP-binding" evidence="4">
    <location>
        <begin position="627"/>
        <end position="785"/>
    </location>
</feature>
<dbReference type="Pfam" id="PF00271">
    <property type="entry name" value="Helicase_C"/>
    <property type="match status" value="1"/>
</dbReference>
<keyword evidence="2" id="KW-0862">Zinc</keyword>
<dbReference type="Gene3D" id="3.40.50.10810">
    <property type="entry name" value="Tandem AAA-ATPase domain"/>
    <property type="match status" value="1"/>
</dbReference>
<keyword evidence="2" id="KW-0863">Zinc-finger</keyword>
<dbReference type="EMBL" id="BRLB01000008">
    <property type="protein sequence ID" value="GKX30282.1"/>
    <property type="molecule type" value="Genomic_DNA"/>
</dbReference>